<name>A0ACB7ZFI7_9ERIC</name>
<organism evidence="1 2">
    <name type="scientific">Vaccinium darrowii</name>
    <dbReference type="NCBI Taxonomy" id="229202"/>
    <lineage>
        <taxon>Eukaryota</taxon>
        <taxon>Viridiplantae</taxon>
        <taxon>Streptophyta</taxon>
        <taxon>Embryophyta</taxon>
        <taxon>Tracheophyta</taxon>
        <taxon>Spermatophyta</taxon>
        <taxon>Magnoliopsida</taxon>
        <taxon>eudicotyledons</taxon>
        <taxon>Gunneridae</taxon>
        <taxon>Pentapetalae</taxon>
        <taxon>asterids</taxon>
        <taxon>Ericales</taxon>
        <taxon>Ericaceae</taxon>
        <taxon>Vaccinioideae</taxon>
        <taxon>Vaccinieae</taxon>
        <taxon>Vaccinium</taxon>
    </lineage>
</organism>
<dbReference type="Proteomes" id="UP000828048">
    <property type="component" value="Chromosome 12"/>
</dbReference>
<evidence type="ECO:0000313" key="2">
    <source>
        <dbReference type="Proteomes" id="UP000828048"/>
    </source>
</evidence>
<reference evidence="1 2" key="1">
    <citation type="journal article" date="2021" name="Hortic Res">
        <title>High-quality reference genome and annotation aids understanding of berry development for evergreen blueberry (Vaccinium darrowii).</title>
        <authorList>
            <person name="Yu J."/>
            <person name="Hulse-Kemp A.M."/>
            <person name="Babiker E."/>
            <person name="Staton M."/>
        </authorList>
    </citation>
    <scope>NUCLEOTIDE SEQUENCE [LARGE SCALE GENOMIC DNA]</scope>
    <source>
        <strain evidence="2">cv. NJ 8807/NJ 8810</strain>
        <tissue evidence="1">Young leaf</tissue>
    </source>
</reference>
<accession>A0ACB7ZFI7</accession>
<comment type="caution">
    <text evidence="1">The sequence shown here is derived from an EMBL/GenBank/DDBJ whole genome shotgun (WGS) entry which is preliminary data.</text>
</comment>
<keyword evidence="2" id="KW-1185">Reference proteome</keyword>
<evidence type="ECO:0000313" key="1">
    <source>
        <dbReference type="EMBL" id="KAH7864183.1"/>
    </source>
</evidence>
<gene>
    <name evidence="1" type="ORF">Vadar_026725</name>
</gene>
<proteinExistence type="predicted"/>
<dbReference type="EMBL" id="CM037162">
    <property type="protein sequence ID" value="KAH7864183.1"/>
    <property type="molecule type" value="Genomic_DNA"/>
</dbReference>
<protein>
    <submittedName>
        <fullName evidence="1">Uncharacterized protein</fullName>
    </submittedName>
</protein>
<sequence>MFRSARWRSEKNKFKAVFKLQFHATQVTQAGGDSLIIHFFPADVGKPTVRLEKAAIRDGSCSWENPVYETVKFFREPKTGKIHEKFYNFVVSTGSSKTSLIGEVSIDFASYAYSIKLSTVSLPLKNAKSEAVLHVSIQRMEENIEQREAKEIESGKVYSNDRTFKALLSIGDADESIESNSNEDGPLNKRNSHIAELNGNHLASSGSDLTISSSNSSSGLDTPRQFGLDSSNMLPDPTSLLQSANHDSVLQKTISDLSTRIHEQQTPQWEWMEASTPEASTDDSSSGPREKSEEASDIEKLKTELATLSRQAEVSELELQTLRKQIVREGKRGNDLFREVVSLKEERDAFKAECENLKAFQRRMDEAKVKNKLQSEGRDPLAIVEELRQELSYEKDLNANLRLRLEKTQESNSELILAVRDLDEMLERKDREIINLSNGSGIVENVKDLSVTIYKSESEMEDDEEQKALEELVLEHSESNGTHEMEQKIADLYNELEMYRRERDEIEVQMEQLALDYEILKQENHELSYRLEQSQVQEQLKIQYECSSSYASIGELETQIENMEVELKNRSEELSDALASVNKLETLVKSLEEELEKRAEEFDADVQILTCAKVEQEQRAIQSEEALRKMRWQNANTAERLQEEFKKLSSQMSSTFEENEKLAMKALAEASELRMQKVHLEELLRKEKEELESVRDEYEAKLHELAIQITLKINQMEQMQSEIEVKSKEVESEKRHGEESRSIFSQEILMLREEIERLKRKNNDLSIEAEQKESLKVELERMNMELEETDLLIFRGNVERDEMESMIGLLRKEMEKSMEELNILRSLKDEKESMIGNLQLELETLKSHCDELKRSSFEDELEKEKLRKQVFHLKGDLKKKEDALSSLEKKFKDNTRLTASDGTNTISRNNKSASVPRSPKEMANLKDKIKILEGQIKLKEAALETSTNSFLEKEKDLQNKIEELERREELSQSSASLCEYQLVKVAEDPKHIISNSSTFMASGNEISSEKGMEASALSARDQGNLDELSNEMELLKERNKTMESELKDMQERYSEISLRFAEVEGERQQLVMALRNLKNAKKIR</sequence>